<dbReference type="OrthoDB" id="10262413at2759"/>
<evidence type="ECO:0000313" key="2">
    <source>
        <dbReference type="EMBL" id="KGQ13259.1"/>
    </source>
</evidence>
<dbReference type="PANTHER" id="PTHR48079">
    <property type="entry name" value="PROTEIN YEEZ"/>
    <property type="match status" value="1"/>
</dbReference>
<proteinExistence type="predicted"/>
<dbReference type="STRING" id="1245745.A0A0A2WJJ5"/>
<dbReference type="CDD" id="cd05262">
    <property type="entry name" value="SDR_a7"/>
    <property type="match status" value="1"/>
</dbReference>
<evidence type="ECO:0000259" key="1">
    <source>
        <dbReference type="Pfam" id="PF01370"/>
    </source>
</evidence>
<dbReference type="InterPro" id="IPR036291">
    <property type="entry name" value="NAD(P)-bd_dom_sf"/>
</dbReference>
<dbReference type="EMBL" id="ANFO01000049">
    <property type="protein sequence ID" value="KGQ13259.1"/>
    <property type="molecule type" value="Genomic_DNA"/>
</dbReference>
<gene>
    <name evidence="2" type="ORF">BBAD15_g982</name>
</gene>
<dbReference type="PANTHER" id="PTHR48079:SF6">
    <property type="entry name" value="NAD(P)-BINDING DOMAIN-CONTAINING PROTEIN-RELATED"/>
    <property type="match status" value="1"/>
</dbReference>
<accession>A0A0A2WJJ5</accession>
<dbReference type="GO" id="GO:0004029">
    <property type="term" value="F:aldehyde dehydrogenase (NAD+) activity"/>
    <property type="evidence" value="ECO:0007669"/>
    <property type="project" value="TreeGrafter"/>
</dbReference>
<dbReference type="SUPFAM" id="SSF51735">
    <property type="entry name" value="NAD(P)-binding Rossmann-fold domains"/>
    <property type="match status" value="1"/>
</dbReference>
<dbReference type="Gene3D" id="3.40.50.720">
    <property type="entry name" value="NAD(P)-binding Rossmann-like Domain"/>
    <property type="match status" value="1"/>
</dbReference>
<feature type="domain" description="NAD-dependent epimerase/dehydratase" evidence="1">
    <location>
        <begin position="3"/>
        <end position="218"/>
    </location>
</feature>
<dbReference type="InterPro" id="IPR051783">
    <property type="entry name" value="NAD(P)-dependent_oxidoreduct"/>
</dbReference>
<dbReference type="InterPro" id="IPR001509">
    <property type="entry name" value="Epimerase_deHydtase"/>
</dbReference>
<name>A0A0A2WJJ5_BEABA</name>
<organism evidence="2 3">
    <name type="scientific">Beauveria bassiana D1-5</name>
    <dbReference type="NCBI Taxonomy" id="1245745"/>
    <lineage>
        <taxon>Eukaryota</taxon>
        <taxon>Fungi</taxon>
        <taxon>Dikarya</taxon>
        <taxon>Ascomycota</taxon>
        <taxon>Pezizomycotina</taxon>
        <taxon>Sordariomycetes</taxon>
        <taxon>Hypocreomycetidae</taxon>
        <taxon>Hypocreales</taxon>
        <taxon>Cordycipitaceae</taxon>
        <taxon>Beauveria</taxon>
    </lineage>
</organism>
<dbReference type="HOGENOM" id="CLU_007383_12_3_1"/>
<dbReference type="GO" id="GO:0005737">
    <property type="term" value="C:cytoplasm"/>
    <property type="evidence" value="ECO:0007669"/>
    <property type="project" value="TreeGrafter"/>
</dbReference>
<dbReference type="Proteomes" id="UP000030106">
    <property type="component" value="Unassembled WGS sequence"/>
</dbReference>
<protein>
    <recommendedName>
        <fullName evidence="1">NAD-dependent epimerase/dehydratase domain-containing protein</fullName>
    </recommendedName>
</protein>
<comment type="caution">
    <text evidence="2">The sequence shown here is derived from an EMBL/GenBank/DDBJ whole genome shotgun (WGS) entry which is preliminary data.</text>
</comment>
<dbReference type="AlphaFoldDB" id="A0A0A2WJJ5"/>
<evidence type="ECO:0000313" key="3">
    <source>
        <dbReference type="Proteomes" id="UP000030106"/>
    </source>
</evidence>
<reference evidence="2 3" key="1">
    <citation type="submission" date="2012-10" db="EMBL/GenBank/DDBJ databases">
        <title>Genome sequencing and analysis of entomopathogenic fungi Beauveria bassiana D1-5.</title>
        <authorList>
            <person name="Li Q."/>
            <person name="Wang L."/>
            <person name="Zhang Z."/>
            <person name="Wang Q."/>
            <person name="Ren J."/>
            <person name="Wang M."/>
            <person name="Xu W."/>
            <person name="Wang J."/>
            <person name="Lu Y."/>
            <person name="Du Q."/>
            <person name="Sun Z."/>
        </authorList>
    </citation>
    <scope>NUCLEOTIDE SEQUENCE [LARGE SCALE GENOMIC DNA]</scope>
    <source>
        <strain evidence="2 3">D1-5</strain>
    </source>
</reference>
<sequence>MRIFVTGATGFLGSAIVQQLLAAGHQVVGLTRSQRGAEALSSWGAKAHYGDLDDLASLQHGADLADAVIHTAFNHDFSTFAANCEADGKVIAAMGDALVGSARPMVITSFVAMGATEPGQPATEAGYNLQTPNPRKATEIAGVSQLERGVNAAFVRLPQVHDTFRQGLITPLIELARDKGVAAYIGEGKNRWSAVHLSDAARLYVKAVERGMAGERYNAVAEEGIATKAIADVIGQGLGVPVRSIEAAKASDHFGWLGSFAAHDMSASSAITQQKTGWRPVGPGLMEDLQKMKYR</sequence>
<dbReference type="Pfam" id="PF01370">
    <property type="entry name" value="Epimerase"/>
    <property type="match status" value="1"/>
</dbReference>